<accession>A0A9P7ACH4</accession>
<protein>
    <submittedName>
        <fullName evidence="1">Uncharacterized protein</fullName>
    </submittedName>
</protein>
<dbReference type="EMBL" id="JABBWE010000090">
    <property type="protein sequence ID" value="KAG1786629.1"/>
    <property type="molecule type" value="Genomic_DNA"/>
</dbReference>
<proteinExistence type="predicted"/>
<organism evidence="1 2">
    <name type="scientific">Suillus plorans</name>
    <dbReference type="NCBI Taxonomy" id="116603"/>
    <lineage>
        <taxon>Eukaryota</taxon>
        <taxon>Fungi</taxon>
        <taxon>Dikarya</taxon>
        <taxon>Basidiomycota</taxon>
        <taxon>Agaricomycotina</taxon>
        <taxon>Agaricomycetes</taxon>
        <taxon>Agaricomycetidae</taxon>
        <taxon>Boletales</taxon>
        <taxon>Suillineae</taxon>
        <taxon>Suillaceae</taxon>
        <taxon>Suillus</taxon>
    </lineage>
</organism>
<name>A0A9P7ACH4_9AGAM</name>
<comment type="caution">
    <text evidence="1">The sequence shown here is derived from an EMBL/GenBank/DDBJ whole genome shotgun (WGS) entry which is preliminary data.</text>
</comment>
<dbReference type="RefSeq" id="XP_041154057.1">
    <property type="nucleotide sequence ID" value="XM_041304277.1"/>
</dbReference>
<evidence type="ECO:0000313" key="1">
    <source>
        <dbReference type="EMBL" id="KAG1786629.1"/>
    </source>
</evidence>
<keyword evidence="2" id="KW-1185">Reference proteome</keyword>
<dbReference type="Proteomes" id="UP000719766">
    <property type="component" value="Unassembled WGS sequence"/>
</dbReference>
<dbReference type="GeneID" id="64598041"/>
<evidence type="ECO:0000313" key="2">
    <source>
        <dbReference type="Proteomes" id="UP000719766"/>
    </source>
</evidence>
<feature type="non-terminal residue" evidence="1">
    <location>
        <position position="105"/>
    </location>
</feature>
<sequence length="105" mass="10545">WDGGVGVVDGGVGVVDGGIGVEDGGVGVVDGGIGVVDGGIGVKAGGGASAGRTKIGAGDSRLLKFLFPPSSLYHPFSLPRFSCPFVFACRPRVFASRQHLLTRFG</sequence>
<dbReference type="AlphaFoldDB" id="A0A9P7ACH4"/>
<reference evidence="1" key="1">
    <citation type="journal article" date="2020" name="New Phytol.">
        <title>Comparative genomics reveals dynamic genome evolution in host specialist ectomycorrhizal fungi.</title>
        <authorList>
            <person name="Lofgren L.A."/>
            <person name="Nguyen N.H."/>
            <person name="Vilgalys R."/>
            <person name="Ruytinx J."/>
            <person name="Liao H.L."/>
            <person name="Branco S."/>
            <person name="Kuo A."/>
            <person name="LaButti K."/>
            <person name="Lipzen A."/>
            <person name="Andreopoulos W."/>
            <person name="Pangilinan J."/>
            <person name="Riley R."/>
            <person name="Hundley H."/>
            <person name="Na H."/>
            <person name="Barry K."/>
            <person name="Grigoriev I.V."/>
            <person name="Stajich J.E."/>
            <person name="Kennedy P.G."/>
        </authorList>
    </citation>
    <scope>NUCLEOTIDE SEQUENCE</scope>
    <source>
        <strain evidence="1">S12</strain>
    </source>
</reference>
<gene>
    <name evidence="1" type="ORF">HD556DRAFT_1414499</name>
</gene>
<feature type="non-terminal residue" evidence="1">
    <location>
        <position position="1"/>
    </location>
</feature>